<feature type="region of interest" description="Disordered" evidence="3">
    <location>
        <begin position="152"/>
        <end position="220"/>
    </location>
</feature>
<evidence type="ECO:0000256" key="3">
    <source>
        <dbReference type="SAM" id="MobiDB-lite"/>
    </source>
</evidence>
<dbReference type="InterPro" id="IPR049704">
    <property type="entry name" value="Aminotrans_3_PPA_site"/>
</dbReference>
<dbReference type="CDD" id="cd00610">
    <property type="entry name" value="OAT_like"/>
    <property type="match status" value="1"/>
</dbReference>
<dbReference type="AlphaFoldDB" id="A0A7S4FP14"/>
<sequence>MDSLDVVQKKLMDIIHDVGGPHVGPNDNMLDIGFGSMEVFSVVEAVEEIFGEIELSGDAMYGDLAVPTALGKEIHRQLSALGANKVQGNAPNEARAPSPPTTPPMTPTPTASADISNGRAQPTAQPTSIPPSAPMHAAAPISTAPIADRAPQPVANLPSVAPGGSAAAGGVQFPPVPPQLPPQLPPPGPDPYHYLSPSPPGYPVSPVPATAPPHPSHPPPPPGCVAPPPGYPYPFPPPYYPYHQYPAPYFPPPPPPPYGYPPYPYPSPYPYPPLPSNAQPQVPPSQPASNPAHAPATAASAPSSAVATVIPAGSAAPSTVAAENLAGPSPSVTTPQKETPPSKEENSSNSVASFMPQTSQISDKAHMHPHVRETLETYIKRTPKSKAAIQNNRQYWSDNRNSAGFKLPWKEACYQICLEEAKGGILWDIDGNKYVDIAGSFGVNFLGHSHPAVINEVNRQLAKGFALGAQNELAGEVAKLICEFTGNDRCAFMNSGTEAILMAIRLARLATDKKGVVTFSDSYHGWSDATMVRMSRDKTVPLAPGILNEYTVQLTHDCMESLEWIRRNASTIAAVLIEPIQSRRADLHPRIFLKALRKITEEHNIVLVFDEVVTGFRLHQGGAQQYWNIRADLATYGKACAGGFPVGIVAGKAKFMDGIDGGYWTYGNQSMPKATVTFFAGTFCKHPITMAACYGALKYMKEQGKQLQAHCNLKTERMCTTLNDWLRSVGAPLRLACGGSLFKFHFKGSAMEILWTHLLNRGVYTWEGRTCYMCVQHTEEDIRHIISAVKESVQAMFDSGYMQPTFQPDHDFIQPHETLTPEQVGIFDDGFVDNKCTRHVQPSAAKSARPFDPPVPAVVPVEAHTSSLTLKGPACNGVNAVCPYS</sequence>
<protein>
    <recommendedName>
        <fullName evidence="5">Glutamate-1-semialdehyde 2,1-aminomutase</fullName>
    </recommendedName>
</protein>
<feature type="compositionally biased region" description="Pro residues" evidence="3">
    <location>
        <begin position="97"/>
        <end position="107"/>
    </location>
</feature>
<accession>A0A7S4FP14</accession>
<feature type="compositionally biased region" description="Polar residues" evidence="3">
    <location>
        <begin position="111"/>
        <end position="127"/>
    </location>
</feature>
<evidence type="ECO:0008006" key="5">
    <source>
        <dbReference type="Google" id="ProtNLM"/>
    </source>
</evidence>
<feature type="compositionally biased region" description="Low complexity" evidence="3">
    <location>
        <begin position="287"/>
        <end position="299"/>
    </location>
</feature>
<reference evidence="4" key="1">
    <citation type="submission" date="2021-01" db="EMBL/GenBank/DDBJ databases">
        <authorList>
            <person name="Corre E."/>
            <person name="Pelletier E."/>
            <person name="Niang G."/>
            <person name="Scheremetjew M."/>
            <person name="Finn R."/>
            <person name="Kale V."/>
            <person name="Holt S."/>
            <person name="Cochrane G."/>
            <person name="Meng A."/>
            <person name="Brown T."/>
            <person name="Cohen L."/>
        </authorList>
    </citation>
    <scope>NUCLEOTIDE SEQUENCE</scope>
    <source>
        <strain evidence="4">CCMP1594</strain>
    </source>
</reference>
<dbReference type="InterPro" id="IPR015421">
    <property type="entry name" value="PyrdxlP-dep_Trfase_major"/>
</dbReference>
<dbReference type="PANTHER" id="PTHR43713:SF3">
    <property type="entry name" value="GLUTAMATE-1-SEMIALDEHYDE 2,1-AMINOMUTASE 1, CHLOROPLASTIC-RELATED"/>
    <property type="match status" value="1"/>
</dbReference>
<feature type="compositionally biased region" description="Low complexity" evidence="3">
    <location>
        <begin position="158"/>
        <end position="173"/>
    </location>
</feature>
<keyword evidence="2" id="KW-0663">Pyridoxal phosphate</keyword>
<feature type="compositionally biased region" description="Pro residues" evidence="3">
    <location>
        <begin position="197"/>
        <end position="220"/>
    </location>
</feature>
<dbReference type="InterPro" id="IPR005814">
    <property type="entry name" value="Aminotrans_3"/>
</dbReference>
<evidence type="ECO:0000313" key="4">
    <source>
        <dbReference type="EMBL" id="CAE0806603.1"/>
    </source>
</evidence>
<dbReference type="InterPro" id="IPR015422">
    <property type="entry name" value="PyrdxlP-dep_Trfase_small"/>
</dbReference>
<organism evidence="4">
    <name type="scientific">Eutreptiella gymnastica</name>
    <dbReference type="NCBI Taxonomy" id="73025"/>
    <lineage>
        <taxon>Eukaryota</taxon>
        <taxon>Discoba</taxon>
        <taxon>Euglenozoa</taxon>
        <taxon>Euglenida</taxon>
        <taxon>Spirocuta</taxon>
        <taxon>Euglenophyceae</taxon>
        <taxon>Eutreptiales</taxon>
        <taxon>Eutreptiaceae</taxon>
        <taxon>Eutreptiella</taxon>
    </lineage>
</organism>
<gene>
    <name evidence="4" type="ORF">EGYM00163_LOCUS17731</name>
</gene>
<evidence type="ECO:0000256" key="1">
    <source>
        <dbReference type="ARBA" id="ARBA00001933"/>
    </source>
</evidence>
<feature type="compositionally biased region" description="Pro residues" evidence="3">
    <location>
        <begin position="272"/>
        <end position="286"/>
    </location>
</feature>
<name>A0A7S4FP14_9EUGL</name>
<feature type="region of interest" description="Disordered" evidence="3">
    <location>
        <begin position="272"/>
        <end position="299"/>
    </location>
</feature>
<feature type="compositionally biased region" description="Pro residues" evidence="3">
    <location>
        <begin position="174"/>
        <end position="190"/>
    </location>
</feature>
<evidence type="ECO:0000256" key="2">
    <source>
        <dbReference type="ARBA" id="ARBA00022898"/>
    </source>
</evidence>
<proteinExistence type="predicted"/>
<dbReference type="Gene3D" id="3.40.640.10">
    <property type="entry name" value="Type I PLP-dependent aspartate aminotransferase-like (Major domain)"/>
    <property type="match status" value="1"/>
</dbReference>
<dbReference type="Pfam" id="PF00202">
    <property type="entry name" value="Aminotran_3"/>
    <property type="match status" value="1"/>
</dbReference>
<dbReference type="GO" id="GO:0008483">
    <property type="term" value="F:transaminase activity"/>
    <property type="evidence" value="ECO:0007669"/>
    <property type="project" value="InterPro"/>
</dbReference>
<comment type="cofactor">
    <cofactor evidence="1">
        <name>pyridoxal 5'-phosphate</name>
        <dbReference type="ChEBI" id="CHEBI:597326"/>
    </cofactor>
</comment>
<feature type="region of interest" description="Disordered" evidence="3">
    <location>
        <begin position="322"/>
        <end position="351"/>
    </location>
</feature>
<dbReference type="GO" id="GO:0030170">
    <property type="term" value="F:pyridoxal phosphate binding"/>
    <property type="evidence" value="ECO:0007669"/>
    <property type="project" value="InterPro"/>
</dbReference>
<dbReference type="Gene3D" id="3.90.1150.10">
    <property type="entry name" value="Aspartate Aminotransferase, domain 1"/>
    <property type="match status" value="1"/>
</dbReference>
<dbReference type="PROSITE" id="PS00600">
    <property type="entry name" value="AA_TRANSFER_CLASS_3"/>
    <property type="match status" value="1"/>
</dbReference>
<dbReference type="SUPFAM" id="SSF53383">
    <property type="entry name" value="PLP-dependent transferases"/>
    <property type="match status" value="1"/>
</dbReference>
<feature type="compositionally biased region" description="Polar residues" evidence="3">
    <location>
        <begin position="330"/>
        <end position="339"/>
    </location>
</feature>
<dbReference type="InterPro" id="IPR015424">
    <property type="entry name" value="PyrdxlP-dep_Trfase"/>
</dbReference>
<dbReference type="PANTHER" id="PTHR43713">
    <property type="entry name" value="GLUTAMATE-1-SEMIALDEHYDE 2,1-AMINOMUTASE"/>
    <property type="match status" value="1"/>
</dbReference>
<feature type="region of interest" description="Disordered" evidence="3">
    <location>
        <begin position="84"/>
        <end position="137"/>
    </location>
</feature>
<dbReference type="EMBL" id="HBJA01050035">
    <property type="protein sequence ID" value="CAE0806603.1"/>
    <property type="molecule type" value="Transcribed_RNA"/>
</dbReference>